<evidence type="ECO:0000256" key="1">
    <source>
        <dbReference type="SAM" id="MobiDB-lite"/>
    </source>
</evidence>
<feature type="region of interest" description="Disordered" evidence="1">
    <location>
        <begin position="260"/>
        <end position="339"/>
    </location>
</feature>
<evidence type="ECO:0000313" key="2">
    <source>
        <dbReference type="EMBL" id="RXW15594.1"/>
    </source>
</evidence>
<dbReference type="AlphaFoldDB" id="A0A4Q2DAP8"/>
<dbReference type="InterPro" id="IPR036322">
    <property type="entry name" value="WD40_repeat_dom_sf"/>
</dbReference>
<reference evidence="2 3" key="1">
    <citation type="submission" date="2019-01" db="EMBL/GenBank/DDBJ databases">
        <title>Draft genome sequence of Psathyrella aberdarensis IHI B618.</title>
        <authorList>
            <person name="Buettner E."/>
            <person name="Kellner H."/>
        </authorList>
    </citation>
    <scope>NUCLEOTIDE SEQUENCE [LARGE SCALE GENOMIC DNA]</scope>
    <source>
        <strain evidence="2 3">IHI B618</strain>
    </source>
</reference>
<name>A0A4Q2DAP8_9AGAR</name>
<feature type="compositionally biased region" description="Polar residues" evidence="1">
    <location>
        <begin position="948"/>
        <end position="957"/>
    </location>
</feature>
<dbReference type="Gene3D" id="2.130.10.10">
    <property type="entry name" value="YVTN repeat-like/Quinoprotein amine dehydrogenase"/>
    <property type="match status" value="1"/>
</dbReference>
<proteinExistence type="predicted"/>
<dbReference type="Proteomes" id="UP000290288">
    <property type="component" value="Unassembled WGS sequence"/>
</dbReference>
<feature type="region of interest" description="Disordered" evidence="1">
    <location>
        <begin position="845"/>
        <end position="1013"/>
    </location>
</feature>
<gene>
    <name evidence="2" type="ORF">EST38_g10264</name>
</gene>
<comment type="caution">
    <text evidence="2">The sequence shown here is derived from an EMBL/GenBank/DDBJ whole genome shotgun (WGS) entry which is preliminary data.</text>
</comment>
<sequence length="1156" mass="127296">MNPTNFQEDTLARTIEKGGYDTVRLSNGRQISCVKLSPNCEYIAIGDIAGVVTIQLLGKNGRKLVAFDAGPDTTVLHIVWHPLPTQRETVFICSGNGFINCIDFKNVDDESPVMTAVRFLGWASAMAINDLDWYLLTTHTYLSSTQVDDIYTERNYRLLVVFLTENTVAAGHNYGYVVTASRGMDQVVRMGKRRSCPSQVLSGAVNLQMNEMLIASAHDTELLIRVFGPRPKPLQQTQAPPQESIVSNNAISSASSAQLLEEANQATSSRSAQEKGKAKEEPLTKTQLIPPPDPQASSSSMGSSQGKLVGETSVGLTSISASSSKLPVKEETQERIKKEDDRNLPDCLPHFNTTAQNIPNSKKVAIVVALLLLFFLILRSSFPPQGREGHLEEFQPAPHDEEGEYFNGDEDDVGGIMATMQLCPGPSLHSTHLGCVPTIAPLSDVPPAAASTRFVWPILKALPWASNTILVSTRPLVELADAFVKPLASRMDALETYLRHNHTTQDMVKLSELLHQESLEDMTTGSHRQEDHNNFAYMMTSYQVIAAYSSAVGDAEVSVEPQRIDAPDSFKESFCHIYKKYYLHDHLSNWPESLSRSADSAALVHNHMEGSSDGAPDDPFTAIREWSKIKQLTGGLNIAENLLVISLHLSFLLNGSYTVSSGDKNLQIPNIPSSKEAILEESERHAGRSMSHEDKKFIHEIISKYNIVNLRFPLYFASHSSIVAALLGVKLLLKKGVSKATINSLPAFLGARKPPALQETEKIVWGLVRRLTQSCQSLLMDVHSAFQSLPWDAIRSLSVQDRTWLDPGLSVPNISKSPTDLSLLNATAVTTQLAIMCNQSKTASTTSYRKRKWETNEDDEPASSVEPQKQLPPNSLSKTKPRTANTNQTSSPLDATALAPQPVPQNQPANKSKTSRNKPRRKCNWKWITKEDTDDEEPTSPIIEPHQKSPTNPSNNIYPARESPHIPPIKVPPVANRGRNKRNSDHTVDDTIDEESEGSIEQSDKESSRQTNSNSMMTLQIEDHNAAAMSNHQNNCRDIRGLIQVDNQDSQTNSDSSHSSSSPTRPTLSCLNTEGSEVKVKNPSMPPDFPAGWRAPSIFGAAGTDPVVPIDVDALDKYRSSLYPVQDSVVLEESEFDISTFNATGRGPVIWIQYHV</sequence>
<dbReference type="OrthoDB" id="3238562at2759"/>
<evidence type="ECO:0000313" key="3">
    <source>
        <dbReference type="Proteomes" id="UP000290288"/>
    </source>
</evidence>
<protein>
    <submittedName>
        <fullName evidence="2">Uncharacterized protein</fullName>
    </submittedName>
</protein>
<dbReference type="InterPro" id="IPR015943">
    <property type="entry name" value="WD40/YVTN_repeat-like_dom_sf"/>
</dbReference>
<dbReference type="EMBL" id="SDEE01000534">
    <property type="protein sequence ID" value="RXW15594.1"/>
    <property type="molecule type" value="Genomic_DNA"/>
</dbReference>
<feature type="compositionally biased region" description="Polar residues" evidence="1">
    <location>
        <begin position="865"/>
        <end position="893"/>
    </location>
</feature>
<feature type="region of interest" description="Disordered" evidence="1">
    <location>
        <begin position="1048"/>
        <end position="1070"/>
    </location>
</feature>
<feature type="compositionally biased region" description="Basic and acidic residues" evidence="1">
    <location>
        <begin position="272"/>
        <end position="283"/>
    </location>
</feature>
<feature type="compositionally biased region" description="Polar residues" evidence="1">
    <location>
        <begin position="314"/>
        <end position="325"/>
    </location>
</feature>
<feature type="compositionally biased region" description="Basic and acidic residues" evidence="1">
    <location>
        <begin position="327"/>
        <end position="339"/>
    </location>
</feature>
<dbReference type="SUPFAM" id="SSF50978">
    <property type="entry name" value="WD40 repeat-like"/>
    <property type="match status" value="1"/>
</dbReference>
<feature type="compositionally biased region" description="Basic residues" evidence="1">
    <location>
        <begin position="913"/>
        <end position="924"/>
    </location>
</feature>
<feature type="compositionally biased region" description="Low complexity" evidence="1">
    <location>
        <begin position="1048"/>
        <end position="1062"/>
    </location>
</feature>
<keyword evidence="3" id="KW-1185">Reference proteome</keyword>
<organism evidence="2 3">
    <name type="scientific">Candolleomyces aberdarensis</name>
    <dbReference type="NCBI Taxonomy" id="2316362"/>
    <lineage>
        <taxon>Eukaryota</taxon>
        <taxon>Fungi</taxon>
        <taxon>Dikarya</taxon>
        <taxon>Basidiomycota</taxon>
        <taxon>Agaricomycotina</taxon>
        <taxon>Agaricomycetes</taxon>
        <taxon>Agaricomycetidae</taxon>
        <taxon>Agaricales</taxon>
        <taxon>Agaricineae</taxon>
        <taxon>Psathyrellaceae</taxon>
        <taxon>Candolleomyces</taxon>
    </lineage>
</organism>
<accession>A0A4Q2DAP8</accession>